<gene>
    <name evidence="2" type="ORF">F2P44_15870</name>
</gene>
<name>A0ABX0N682_9BURK</name>
<reference evidence="2 3" key="1">
    <citation type="submission" date="2019-10" db="EMBL/GenBank/DDBJ databases">
        <title>Taxonomy of Antarctic Massilia spp.: description of Massilia rubra sp. nov., Massilia aquatica sp. nov., Massilia mucilaginosa sp. nov., Massilia frigida sp. nov. isolated from streams, lakes and regoliths.</title>
        <authorList>
            <person name="Holochova P."/>
            <person name="Sedlacek I."/>
            <person name="Kralova S."/>
            <person name="Maslanova I."/>
            <person name="Busse H.-J."/>
            <person name="Stankova E."/>
            <person name="Vrbovska V."/>
            <person name="Kovarovic V."/>
            <person name="Bartak M."/>
            <person name="Svec P."/>
            <person name="Pantucek R."/>
        </authorList>
    </citation>
    <scope>NUCLEOTIDE SEQUENCE [LARGE SCALE GENOMIC DNA]</scope>
    <source>
        <strain evidence="2 3">CCM 8695</strain>
    </source>
</reference>
<keyword evidence="3" id="KW-1185">Reference proteome</keyword>
<accession>A0ABX0N682</accession>
<dbReference type="EMBL" id="WHJG01000015">
    <property type="protein sequence ID" value="NHZ80739.1"/>
    <property type="molecule type" value="Genomic_DNA"/>
</dbReference>
<evidence type="ECO:0000313" key="3">
    <source>
        <dbReference type="Proteomes" id="UP000621455"/>
    </source>
</evidence>
<evidence type="ECO:0000256" key="1">
    <source>
        <dbReference type="SAM" id="Phobius"/>
    </source>
</evidence>
<sequence length="81" mass="9004">MERRFGEEWSLPLEDETVFSAQHNAAVTLMLPVLGPCFGLSILFFAVWDYLVDPGELVNTFLMRLALVGLGASAYVTTPLR</sequence>
<feature type="transmembrane region" description="Helical" evidence="1">
    <location>
        <begin position="57"/>
        <end position="76"/>
    </location>
</feature>
<comment type="caution">
    <text evidence="2">The sequence shown here is derived from an EMBL/GenBank/DDBJ whole genome shotgun (WGS) entry which is preliminary data.</text>
</comment>
<keyword evidence="1" id="KW-0472">Membrane</keyword>
<organism evidence="2 3">
    <name type="scientific">Massilia frigida</name>
    <dbReference type="NCBI Taxonomy" id="2609281"/>
    <lineage>
        <taxon>Bacteria</taxon>
        <taxon>Pseudomonadati</taxon>
        <taxon>Pseudomonadota</taxon>
        <taxon>Betaproteobacteria</taxon>
        <taxon>Burkholderiales</taxon>
        <taxon>Oxalobacteraceae</taxon>
        <taxon>Telluria group</taxon>
        <taxon>Massilia</taxon>
    </lineage>
</organism>
<dbReference type="Proteomes" id="UP000621455">
    <property type="component" value="Unassembled WGS sequence"/>
</dbReference>
<feature type="transmembrane region" description="Helical" evidence="1">
    <location>
        <begin position="29"/>
        <end position="51"/>
    </location>
</feature>
<keyword evidence="1" id="KW-1133">Transmembrane helix</keyword>
<protein>
    <submittedName>
        <fullName evidence="2">Uncharacterized protein</fullName>
    </submittedName>
</protein>
<proteinExistence type="predicted"/>
<keyword evidence="1" id="KW-0812">Transmembrane</keyword>
<evidence type="ECO:0000313" key="2">
    <source>
        <dbReference type="EMBL" id="NHZ80739.1"/>
    </source>
</evidence>
<dbReference type="RefSeq" id="WP_167088076.1">
    <property type="nucleotide sequence ID" value="NZ_WHJG01000015.1"/>
</dbReference>